<evidence type="ECO:0000256" key="2">
    <source>
        <dbReference type="ARBA" id="ARBA00031039"/>
    </source>
</evidence>
<feature type="compositionally biased region" description="Basic and acidic residues" evidence="3">
    <location>
        <begin position="96"/>
        <end position="109"/>
    </location>
</feature>
<reference evidence="4 5" key="1">
    <citation type="submission" date="2013-11" db="EMBL/GenBank/DDBJ databases">
        <title>Draft genome of the bovine lungworm Dictyocaulus viviparus.</title>
        <authorList>
            <person name="Mitreva M."/>
        </authorList>
    </citation>
    <scope>NUCLEOTIDE SEQUENCE [LARGE SCALE GENOMIC DNA]</scope>
    <source>
        <strain evidence="4 5">HannoverDv2000</strain>
    </source>
</reference>
<dbReference type="PANTHER" id="PTHR20835">
    <property type="entry name" value="E3 UBIQUITIN-PROTEIN LIGASE PPP1R11-RELATED"/>
    <property type="match status" value="1"/>
</dbReference>
<dbReference type="Proteomes" id="UP000053766">
    <property type="component" value="Unassembled WGS sequence"/>
</dbReference>
<evidence type="ECO:0000313" key="4">
    <source>
        <dbReference type="EMBL" id="KJH41037.1"/>
    </source>
</evidence>
<sequence>METSTSTMLRTEVVTEQHPNETEELVLRLRSAPVPDGPRVTWAADVIDNEHLGRLKSNCCCIYTRPRQWDDPSTWEQDEAETEHCRGHTLPPPRKPSCDKDGIEADDNVKQPQENQCC</sequence>
<feature type="region of interest" description="Disordered" evidence="3">
    <location>
        <begin position="1"/>
        <end position="22"/>
    </location>
</feature>
<organism evidence="4 5">
    <name type="scientific">Dictyocaulus viviparus</name>
    <name type="common">Bovine lungworm</name>
    <dbReference type="NCBI Taxonomy" id="29172"/>
    <lineage>
        <taxon>Eukaryota</taxon>
        <taxon>Metazoa</taxon>
        <taxon>Ecdysozoa</taxon>
        <taxon>Nematoda</taxon>
        <taxon>Chromadorea</taxon>
        <taxon>Rhabditida</taxon>
        <taxon>Rhabditina</taxon>
        <taxon>Rhabditomorpha</taxon>
        <taxon>Strongyloidea</taxon>
        <taxon>Metastrongylidae</taxon>
        <taxon>Dictyocaulus</taxon>
    </lineage>
</organism>
<dbReference type="PANTHER" id="PTHR20835:SF0">
    <property type="entry name" value="E3 UBIQUITIN-PROTEIN LIGASE PPP1R11"/>
    <property type="match status" value="1"/>
</dbReference>
<dbReference type="Pfam" id="PF07491">
    <property type="entry name" value="PPI_Ypi1"/>
    <property type="match status" value="1"/>
</dbReference>
<dbReference type="GO" id="GO:0008157">
    <property type="term" value="F:protein phosphatase 1 binding"/>
    <property type="evidence" value="ECO:0007669"/>
    <property type="project" value="TreeGrafter"/>
</dbReference>
<evidence type="ECO:0000256" key="1">
    <source>
        <dbReference type="ARBA" id="ARBA00021994"/>
    </source>
</evidence>
<gene>
    <name evidence="4" type="ORF">DICVIV_12996</name>
</gene>
<dbReference type="STRING" id="29172.A0A0D8XB90"/>
<feature type="region of interest" description="Disordered" evidence="3">
    <location>
        <begin position="70"/>
        <end position="118"/>
    </location>
</feature>
<dbReference type="GO" id="GO:0004865">
    <property type="term" value="F:protein serine/threonine phosphatase inhibitor activity"/>
    <property type="evidence" value="ECO:0007669"/>
    <property type="project" value="InterPro"/>
</dbReference>
<feature type="compositionally biased region" description="Basic and acidic residues" evidence="3">
    <location>
        <begin position="13"/>
        <end position="22"/>
    </location>
</feature>
<accession>A0A0D8XB90</accession>
<dbReference type="EMBL" id="KN716925">
    <property type="protein sequence ID" value="KJH41037.1"/>
    <property type="molecule type" value="Genomic_DNA"/>
</dbReference>
<dbReference type="GO" id="GO:0005634">
    <property type="term" value="C:nucleus"/>
    <property type="evidence" value="ECO:0007669"/>
    <property type="project" value="TreeGrafter"/>
</dbReference>
<dbReference type="OrthoDB" id="307488at2759"/>
<evidence type="ECO:0000256" key="3">
    <source>
        <dbReference type="SAM" id="MobiDB-lite"/>
    </source>
</evidence>
<evidence type="ECO:0000313" key="5">
    <source>
        <dbReference type="Proteomes" id="UP000053766"/>
    </source>
</evidence>
<keyword evidence="5" id="KW-1185">Reference proteome</keyword>
<name>A0A0D8XB90_DICVI</name>
<dbReference type="InterPro" id="IPR011107">
    <property type="entry name" value="PPI_Ypi1"/>
</dbReference>
<reference evidence="5" key="2">
    <citation type="journal article" date="2016" name="Sci. Rep.">
        <title>Dictyocaulus viviparus genome, variome and transcriptome elucidate lungworm biology and support future intervention.</title>
        <authorList>
            <person name="McNulty S.N."/>
            <person name="Strube C."/>
            <person name="Rosa B.A."/>
            <person name="Martin J.C."/>
            <person name="Tyagi R."/>
            <person name="Choi Y.J."/>
            <person name="Wang Q."/>
            <person name="Hallsworth Pepin K."/>
            <person name="Zhang X."/>
            <person name="Ozersky P."/>
            <person name="Wilson R.K."/>
            <person name="Sternberg P.W."/>
            <person name="Gasser R.B."/>
            <person name="Mitreva M."/>
        </authorList>
    </citation>
    <scope>NUCLEOTIDE SEQUENCE [LARGE SCALE GENOMIC DNA]</scope>
    <source>
        <strain evidence="5">HannoverDv2000</strain>
    </source>
</reference>
<proteinExistence type="predicted"/>
<protein>
    <recommendedName>
        <fullName evidence="1">E3 ubiquitin-protein ligase PPP1R11</fullName>
    </recommendedName>
    <alternativeName>
        <fullName evidence="2">Protein phosphatase 1 regulatory subunit 11</fullName>
    </alternativeName>
</protein>
<dbReference type="AlphaFoldDB" id="A0A0D8XB90"/>